<protein>
    <submittedName>
        <fullName evidence="2">Uncharacterized protein</fullName>
    </submittedName>
</protein>
<dbReference type="Proteomes" id="UP000002059">
    <property type="component" value="Partially assembled WGS sequence"/>
</dbReference>
<evidence type="ECO:0000313" key="2">
    <source>
        <dbReference type="EMBL" id="EEH40589.2"/>
    </source>
</evidence>
<feature type="compositionally biased region" description="Basic and acidic residues" evidence="1">
    <location>
        <begin position="174"/>
        <end position="186"/>
    </location>
</feature>
<feature type="compositionally biased region" description="Basic and acidic residues" evidence="1">
    <location>
        <begin position="116"/>
        <end position="138"/>
    </location>
</feature>
<feature type="region of interest" description="Disordered" evidence="1">
    <location>
        <begin position="116"/>
        <end position="205"/>
    </location>
</feature>
<dbReference type="VEuPathDB" id="FungiDB:PAAG_09042"/>
<dbReference type="HOGENOM" id="CLU_1337876_0_0_1"/>
<organism evidence="2 3">
    <name type="scientific">Paracoccidioides lutzii (strain ATCC MYA-826 / Pb01)</name>
    <name type="common">Paracoccidioides brasiliensis</name>
    <dbReference type="NCBI Taxonomy" id="502779"/>
    <lineage>
        <taxon>Eukaryota</taxon>
        <taxon>Fungi</taxon>
        <taxon>Dikarya</taxon>
        <taxon>Ascomycota</taxon>
        <taxon>Pezizomycotina</taxon>
        <taxon>Eurotiomycetes</taxon>
        <taxon>Eurotiomycetidae</taxon>
        <taxon>Onygenales</taxon>
        <taxon>Ajellomycetaceae</taxon>
        <taxon>Paracoccidioides</taxon>
    </lineage>
</organism>
<feature type="compositionally biased region" description="Basic and acidic residues" evidence="1">
    <location>
        <begin position="158"/>
        <end position="167"/>
    </location>
</feature>
<dbReference type="RefSeq" id="XP_015701761.1">
    <property type="nucleotide sequence ID" value="XM_015846719.1"/>
</dbReference>
<feature type="compositionally biased region" description="Polar residues" evidence="1">
    <location>
        <begin position="1"/>
        <end position="13"/>
    </location>
</feature>
<keyword evidence="3" id="KW-1185">Reference proteome</keyword>
<accession>C1HE49</accession>
<dbReference type="AlphaFoldDB" id="C1HE49"/>
<gene>
    <name evidence="2" type="ORF">PAAG_09042</name>
</gene>
<feature type="region of interest" description="Disordered" evidence="1">
    <location>
        <begin position="1"/>
        <end position="34"/>
    </location>
</feature>
<dbReference type="KEGG" id="pbl:PAAG_09042"/>
<proteinExistence type="predicted"/>
<dbReference type="GeneID" id="9092260"/>
<dbReference type="EMBL" id="KN294056">
    <property type="protein sequence ID" value="EEH40589.2"/>
    <property type="molecule type" value="Genomic_DNA"/>
</dbReference>
<reference evidence="2 3" key="1">
    <citation type="journal article" date="2011" name="PLoS Genet.">
        <title>Comparative genomic analysis of human fungal pathogens causing paracoccidioidomycosis.</title>
        <authorList>
            <person name="Desjardins C.A."/>
            <person name="Champion M.D."/>
            <person name="Holder J.W."/>
            <person name="Muszewska A."/>
            <person name="Goldberg J."/>
            <person name="Bailao A.M."/>
            <person name="Brigido M.M."/>
            <person name="Ferreira M.E."/>
            <person name="Garcia A.M."/>
            <person name="Grynberg M."/>
            <person name="Gujja S."/>
            <person name="Heiman D.I."/>
            <person name="Henn M.R."/>
            <person name="Kodira C.D."/>
            <person name="Leon-Narvaez H."/>
            <person name="Longo L.V."/>
            <person name="Ma L.J."/>
            <person name="Malavazi I."/>
            <person name="Matsuo A.L."/>
            <person name="Morais F.V."/>
            <person name="Pereira M."/>
            <person name="Rodriguez-Brito S."/>
            <person name="Sakthikumar S."/>
            <person name="Salem-Izacc S.M."/>
            <person name="Sykes S.M."/>
            <person name="Teixeira M.M."/>
            <person name="Vallejo M.C."/>
            <person name="Walter M.E."/>
            <person name="Yandava C."/>
            <person name="Young S."/>
            <person name="Zeng Q."/>
            <person name="Zucker J."/>
            <person name="Felipe M.S."/>
            <person name="Goldman G.H."/>
            <person name="Haas B.J."/>
            <person name="McEwen J.G."/>
            <person name="Nino-Vega G."/>
            <person name="Puccia R."/>
            <person name="San-Blas G."/>
            <person name="Soares C.M."/>
            <person name="Birren B.W."/>
            <person name="Cuomo C.A."/>
        </authorList>
    </citation>
    <scope>NUCLEOTIDE SEQUENCE [LARGE SCALE GENOMIC DNA]</scope>
    <source>
        <strain evidence="3">ATCC MYA-826 / Pb01</strain>
    </source>
</reference>
<evidence type="ECO:0000313" key="3">
    <source>
        <dbReference type="Proteomes" id="UP000002059"/>
    </source>
</evidence>
<name>C1HE49_PARBA</name>
<evidence type="ECO:0000256" key="1">
    <source>
        <dbReference type="SAM" id="MobiDB-lite"/>
    </source>
</evidence>
<sequence length="205" mass="22961">MSSDRAQSASSPTKVCVGNIEQHRHHQDYDDDDDSANCRSRGFLHSAFGSSNKKSTTVAATQSGVVQGGSTRPTCAYCSKRPICLFRGGEMWNQFELDRESLYLDLLLPVATTKMKDKQEMEEGKSKDKCKRKEKEIVMNKGKVKGKEEVEEIPNEEDNNRGKEKVTEMSQGDANEKSNLKSKEEEQSSFDGNNADDFSDDNDDD</sequence>